<keyword evidence="5 7" id="KW-0460">Magnesium</keyword>
<comment type="similarity">
    <text evidence="7">Belongs to the GlnD family.</text>
</comment>
<dbReference type="PANTHER" id="PTHR47320:SF1">
    <property type="entry name" value="BIFUNCTIONAL URIDYLYLTRANSFERASE_URIDYLYL-REMOVING ENZYME"/>
    <property type="match status" value="1"/>
</dbReference>
<dbReference type="InterPro" id="IPR003607">
    <property type="entry name" value="HD/PDEase_dom"/>
</dbReference>
<dbReference type="SUPFAM" id="SSF81593">
    <property type="entry name" value="Nucleotidyltransferase substrate binding subunit/domain"/>
    <property type="match status" value="1"/>
</dbReference>
<dbReference type="Proteomes" id="UP000323917">
    <property type="component" value="Chromosome"/>
</dbReference>
<evidence type="ECO:0000256" key="4">
    <source>
        <dbReference type="ARBA" id="ARBA00022801"/>
    </source>
</evidence>
<dbReference type="GO" id="GO:0008081">
    <property type="term" value="F:phosphoric diester hydrolase activity"/>
    <property type="evidence" value="ECO:0007669"/>
    <property type="project" value="UniProtKB-UniRule"/>
</dbReference>
<comment type="cofactor">
    <cofactor evidence="7">
        <name>Mg(2+)</name>
        <dbReference type="ChEBI" id="CHEBI:18420"/>
    </cofactor>
</comment>
<dbReference type="EC" id="2.7.7.59" evidence="7"/>
<keyword evidence="6 7" id="KW-0511">Multifunctional enzyme</keyword>
<evidence type="ECO:0000259" key="9">
    <source>
        <dbReference type="PROSITE" id="PS51831"/>
    </source>
</evidence>
<dbReference type="Gene3D" id="3.30.460.10">
    <property type="entry name" value="Beta Polymerase, domain 2"/>
    <property type="match status" value="1"/>
</dbReference>
<dbReference type="EC" id="3.1.4.-" evidence="7"/>
<dbReference type="CDD" id="cd05401">
    <property type="entry name" value="NT_GlnE_GlnD_like"/>
    <property type="match status" value="1"/>
</dbReference>
<dbReference type="InterPro" id="IPR013546">
    <property type="entry name" value="PII_UdlTrfase/GS_AdlTrfase"/>
</dbReference>
<evidence type="ECO:0000256" key="2">
    <source>
        <dbReference type="ARBA" id="ARBA00022695"/>
    </source>
</evidence>
<comment type="caution">
    <text evidence="7">Lacks conserved residue(s) required for the propagation of feature annotation.</text>
</comment>
<sequence length="875" mass="98661">MLESSPFGNLLTELRQDLVDRRDEIREVHQRGLSGTQVSAKLASLLDTVLMRLLDATLTEATGPRAASFASNMAVICLGSHGRRQCSPFSDVDLMFLYQGMSRSEVAGILRPMTQGVFDIGLHLGSSIRKPAEAVQLARDDTVICTSLIDARLLKGNRSLFEEFRTSFEKMARRNSKSLCKSFLEARADERNQYGESVYLLQPHVKRSRGGIRDLNLLRWLGFAEFGQSDPDRLHLLGAMSKFDHHRLLSSSEYLLRLRNEMHFHAGASSDMLDRAEQLRIADWLGFQHRSGLLPVEQFMRDYFRHTNHIWQMVRRREASLLSVSTTSRVLDPLFAKTVDGDFRVGMKHVSATPVGLARVKSDLREVLRLVQLSAREGKPLDQPTYSALLLAAPDFPDDVSVEVRKEFYDMLGDPHTVGRLLAVLHELGYLEKLVPAMQHARHLLQFNQYHKYTVDEHSLRAVREAAAFDDSDDTLGHVYQDIQDKHVLHMALLLHDLGKGFEEDHSEVGRRIAEETARLYQLDEKSAEDIAFLVHKHLVLSHLTFRRDTSDIRVLEGFARQIGTEERMRMLFVLTCADLAAVGPDVLTDWKRDVLTDVYSRTLKFLQNEDSTDFRAILTAQTAAVLTALTHEQRGDAWYVRQLESLPASQLVSQDPQTIVQTLTRLKPLAEGAADAWCHFNPETKVVECFAGVNRGLGRGVFSSMAGTLSSSGLEILAADVDVLADDLLIVRYTAAEAQPTNPPTSDRLNSLAKQMIASLESDQAPQFRRVWGQEQEEASRKLTDMTSEVRIDTSLSADFTIVEIFTFDRPGLLYALARKLHDLGMVIRHAKIGTFIDQVVDVFYVTNRDGTKVTDEGTLTILKHELMQVIEEE</sequence>
<evidence type="ECO:0000256" key="5">
    <source>
        <dbReference type="ARBA" id="ARBA00022842"/>
    </source>
</evidence>
<dbReference type="SMART" id="SM00471">
    <property type="entry name" value="HDc"/>
    <property type="match status" value="1"/>
</dbReference>
<dbReference type="InterPro" id="IPR006674">
    <property type="entry name" value="HD_domain"/>
</dbReference>
<feature type="domain" description="HD" evidence="9">
    <location>
        <begin position="455"/>
        <end position="572"/>
    </location>
</feature>
<dbReference type="PROSITE" id="PS51831">
    <property type="entry name" value="HD"/>
    <property type="match status" value="1"/>
</dbReference>
<proteinExistence type="inferred from homology"/>
<dbReference type="InterPro" id="IPR045865">
    <property type="entry name" value="ACT-like_dom_sf"/>
</dbReference>
<comment type="catalytic activity">
    <reaction evidence="7">
        <text>[protein-PII]-L-tyrosine + UTP = [protein-PII]-uridylyl-L-tyrosine + diphosphate</text>
        <dbReference type="Rhea" id="RHEA:13673"/>
        <dbReference type="Rhea" id="RHEA-COMP:12147"/>
        <dbReference type="Rhea" id="RHEA-COMP:12148"/>
        <dbReference type="ChEBI" id="CHEBI:33019"/>
        <dbReference type="ChEBI" id="CHEBI:46398"/>
        <dbReference type="ChEBI" id="CHEBI:46858"/>
        <dbReference type="ChEBI" id="CHEBI:90602"/>
        <dbReference type="EC" id="2.7.7.59"/>
    </reaction>
</comment>
<comment type="domain">
    <text evidence="7">Has four distinct domains: an N-terminal nucleotidyltransferase (NT) domain responsible for UTase activity, a central HD domain that encodes UR activity, and two C-terminal ACT domains that seem to have a role in glutamine sensing.</text>
</comment>
<feature type="domain" description="ACT" evidence="8">
    <location>
        <begin position="803"/>
        <end position="875"/>
    </location>
</feature>
<reference evidence="10 11" key="1">
    <citation type="submission" date="2019-08" db="EMBL/GenBank/DDBJ databases">
        <title>Deep-cultivation of Planctomycetes and their phenomic and genomic characterization uncovers novel biology.</title>
        <authorList>
            <person name="Wiegand S."/>
            <person name="Jogler M."/>
            <person name="Boedeker C."/>
            <person name="Pinto D."/>
            <person name="Vollmers J."/>
            <person name="Rivas-Marin E."/>
            <person name="Kohn T."/>
            <person name="Peeters S.H."/>
            <person name="Heuer A."/>
            <person name="Rast P."/>
            <person name="Oberbeckmann S."/>
            <person name="Bunk B."/>
            <person name="Jeske O."/>
            <person name="Meyerdierks A."/>
            <person name="Storesund J.E."/>
            <person name="Kallscheuer N."/>
            <person name="Luecker S."/>
            <person name="Lage O.M."/>
            <person name="Pohl T."/>
            <person name="Merkel B.J."/>
            <person name="Hornburger P."/>
            <person name="Mueller R.-W."/>
            <person name="Bruemmer F."/>
            <person name="Labrenz M."/>
            <person name="Spormann A.M."/>
            <person name="Op den Camp H."/>
            <person name="Overmann J."/>
            <person name="Amann R."/>
            <person name="Jetten M.S.M."/>
            <person name="Mascher T."/>
            <person name="Medema M.H."/>
            <person name="Devos D.P."/>
            <person name="Kaster A.-K."/>
            <person name="Ovreas L."/>
            <person name="Rohde M."/>
            <person name="Galperin M.Y."/>
            <person name="Jogler C."/>
        </authorList>
    </citation>
    <scope>NUCLEOTIDE SEQUENCE [LARGE SCALE GENOMIC DNA]</scope>
    <source>
        <strain evidence="10 11">Pr1d</strain>
    </source>
</reference>
<dbReference type="InterPro" id="IPR010043">
    <property type="entry name" value="UTase/UR"/>
</dbReference>
<dbReference type="InterPro" id="IPR005105">
    <property type="entry name" value="GlnD_Uridyltrans_N"/>
</dbReference>
<dbReference type="InterPro" id="IPR002912">
    <property type="entry name" value="ACT_dom"/>
</dbReference>
<dbReference type="Pfam" id="PF24931">
    <property type="entry name" value="ACT_ACR9_3rd"/>
    <property type="match status" value="1"/>
</dbReference>
<dbReference type="AlphaFoldDB" id="A0A5B9QT63"/>
<organism evidence="10 11">
    <name type="scientific">Bythopirellula goksoeyrii</name>
    <dbReference type="NCBI Taxonomy" id="1400387"/>
    <lineage>
        <taxon>Bacteria</taxon>
        <taxon>Pseudomonadati</taxon>
        <taxon>Planctomycetota</taxon>
        <taxon>Planctomycetia</taxon>
        <taxon>Pirellulales</taxon>
        <taxon>Lacipirellulaceae</taxon>
        <taxon>Bythopirellula</taxon>
    </lineage>
</organism>
<evidence type="ECO:0000256" key="3">
    <source>
        <dbReference type="ARBA" id="ARBA00022737"/>
    </source>
</evidence>
<dbReference type="SUPFAM" id="SSF55021">
    <property type="entry name" value="ACT-like"/>
    <property type="match status" value="1"/>
</dbReference>
<evidence type="ECO:0000259" key="8">
    <source>
        <dbReference type="PROSITE" id="PS51671"/>
    </source>
</evidence>
<dbReference type="GO" id="GO:0008773">
    <property type="term" value="F:[protein-PII] uridylyltransferase activity"/>
    <property type="evidence" value="ECO:0007669"/>
    <property type="project" value="UniProtKB-UniRule"/>
</dbReference>
<dbReference type="RefSeq" id="WP_148075555.1">
    <property type="nucleotide sequence ID" value="NZ_CP042913.1"/>
</dbReference>
<protein>
    <recommendedName>
        <fullName evidence="7">Bifunctional uridylyltransferase/uridylyl-removing enzyme</fullName>
        <shortName evidence="7">UTase/UR</shortName>
    </recommendedName>
    <alternativeName>
        <fullName evidence="7">Bifunctional [protein-PII] modification enzyme</fullName>
    </alternativeName>
    <alternativeName>
        <fullName evidence="7">Bifunctional nitrogen sensor protein</fullName>
    </alternativeName>
    <domain>
        <recommendedName>
            <fullName evidence="7">[Protein-PII] uridylyltransferase</fullName>
            <shortName evidence="7">PII uridylyltransferase</shortName>
            <shortName evidence="7">UTase</shortName>
            <ecNumber evidence="7">2.7.7.59</ecNumber>
        </recommendedName>
    </domain>
    <domain>
        <recommendedName>
            <fullName evidence="7">[Protein-PII]-UMP uridylyl-removing enzyme</fullName>
            <shortName evidence="7">UR</shortName>
            <ecNumber evidence="7">3.1.4.-</ecNumber>
        </recommendedName>
    </domain>
</protein>
<dbReference type="EMBL" id="CP042913">
    <property type="protein sequence ID" value="QEG37301.1"/>
    <property type="molecule type" value="Genomic_DNA"/>
</dbReference>
<dbReference type="Pfam" id="PF01966">
    <property type="entry name" value="HD"/>
    <property type="match status" value="1"/>
</dbReference>
<keyword evidence="4 7" id="KW-0378">Hydrolase</keyword>
<dbReference type="Pfam" id="PF03445">
    <property type="entry name" value="DUF294"/>
    <property type="match status" value="1"/>
</dbReference>
<dbReference type="InterPro" id="IPR043519">
    <property type="entry name" value="NT_sf"/>
</dbReference>
<dbReference type="SUPFAM" id="SSF109604">
    <property type="entry name" value="HD-domain/PDEase-like"/>
    <property type="match status" value="1"/>
</dbReference>
<dbReference type="CDD" id="cd00077">
    <property type="entry name" value="HDc"/>
    <property type="match status" value="1"/>
</dbReference>
<keyword evidence="1 7" id="KW-0808">Transferase</keyword>
<name>A0A5B9QT63_9BACT</name>
<comment type="activity regulation">
    <text evidence="7">Uridylyltransferase (UTase) activity is inhibited by glutamine, while glutamine activates uridylyl-removing (UR) activity.</text>
</comment>
<dbReference type="Gene3D" id="1.10.3090.10">
    <property type="entry name" value="cca-adding enzyme, domain 2"/>
    <property type="match status" value="1"/>
</dbReference>
<evidence type="ECO:0000256" key="6">
    <source>
        <dbReference type="ARBA" id="ARBA00023268"/>
    </source>
</evidence>
<dbReference type="PROSITE" id="PS51671">
    <property type="entry name" value="ACT"/>
    <property type="match status" value="1"/>
</dbReference>
<dbReference type="PANTHER" id="PTHR47320">
    <property type="entry name" value="BIFUNCTIONAL URIDYLYLTRANSFERASE/URIDYLYL-REMOVING ENZYME"/>
    <property type="match status" value="1"/>
</dbReference>
<gene>
    <name evidence="7 10" type="primary">glnD</name>
    <name evidence="10" type="ORF">Pr1d_46420</name>
</gene>
<feature type="region of interest" description="Uridylyltransferase" evidence="7">
    <location>
        <begin position="1"/>
        <end position="338"/>
    </location>
</feature>
<dbReference type="CDD" id="cd04899">
    <property type="entry name" value="ACT_ACR-UUR-like_2"/>
    <property type="match status" value="1"/>
</dbReference>
<evidence type="ECO:0000313" key="11">
    <source>
        <dbReference type="Proteomes" id="UP000323917"/>
    </source>
</evidence>
<evidence type="ECO:0000313" key="10">
    <source>
        <dbReference type="EMBL" id="QEG37301.1"/>
    </source>
</evidence>
<evidence type="ECO:0000256" key="7">
    <source>
        <dbReference type="HAMAP-Rule" id="MF_00277"/>
    </source>
</evidence>
<keyword evidence="3" id="KW-0677">Repeat</keyword>
<dbReference type="GO" id="GO:0006808">
    <property type="term" value="P:regulation of nitrogen utilization"/>
    <property type="evidence" value="ECO:0007669"/>
    <property type="project" value="UniProtKB-UniRule"/>
</dbReference>
<dbReference type="HAMAP" id="MF_00277">
    <property type="entry name" value="PII_uridylyl_transf"/>
    <property type="match status" value="1"/>
</dbReference>
<dbReference type="Pfam" id="PF08335">
    <property type="entry name" value="GlnD_UR_UTase"/>
    <property type="match status" value="1"/>
</dbReference>
<evidence type="ECO:0000256" key="1">
    <source>
        <dbReference type="ARBA" id="ARBA00022679"/>
    </source>
</evidence>
<dbReference type="KEGG" id="bgok:Pr1d_46420"/>
<keyword evidence="2 7" id="KW-0548">Nucleotidyltransferase</keyword>
<dbReference type="PIRSF" id="PIRSF006288">
    <property type="entry name" value="PII_uridyltransf"/>
    <property type="match status" value="1"/>
</dbReference>
<comment type="function">
    <text evidence="7">Modifies, by uridylylation and deuridylylation, the PII regulatory proteins (GlnB and homologs), in response to the nitrogen status of the cell that GlnD senses through the glutamine level. Under low glutamine levels, catalyzes the conversion of the PII proteins and UTP to PII-UMP and PPi, while under higher glutamine levels, GlnD hydrolyzes PII-UMP to PII and UMP (deuridylylation). Thus, controls uridylylation state and activity of the PII proteins, and plays an important role in the regulation of nitrogen metabolism.</text>
</comment>
<dbReference type="SUPFAM" id="SSF81301">
    <property type="entry name" value="Nucleotidyltransferase"/>
    <property type="match status" value="1"/>
</dbReference>
<accession>A0A5B9QT63</accession>
<comment type="catalytic activity">
    <reaction evidence="7">
        <text>[protein-PII]-uridylyl-L-tyrosine + H2O = [protein-PII]-L-tyrosine + UMP + H(+)</text>
        <dbReference type="Rhea" id="RHEA:48600"/>
        <dbReference type="Rhea" id="RHEA-COMP:12147"/>
        <dbReference type="Rhea" id="RHEA-COMP:12148"/>
        <dbReference type="ChEBI" id="CHEBI:15377"/>
        <dbReference type="ChEBI" id="CHEBI:15378"/>
        <dbReference type="ChEBI" id="CHEBI:46858"/>
        <dbReference type="ChEBI" id="CHEBI:57865"/>
        <dbReference type="ChEBI" id="CHEBI:90602"/>
    </reaction>
</comment>
<dbReference type="OrthoDB" id="9758038at2"/>
<keyword evidence="11" id="KW-1185">Reference proteome</keyword>